<reference evidence="6 7" key="1">
    <citation type="submission" date="2019-08" db="EMBL/GenBank/DDBJ databases">
        <authorList>
            <person name="Khan S.A."/>
            <person name="Jeon C.O."/>
            <person name="Jeong S.E."/>
        </authorList>
    </citation>
    <scope>NUCLEOTIDE SEQUENCE [LARGE SCALE GENOMIC DNA]</scope>
    <source>
        <strain evidence="7">IMCC1728</strain>
    </source>
</reference>
<evidence type="ECO:0000256" key="3">
    <source>
        <dbReference type="ARBA" id="ARBA00022989"/>
    </source>
</evidence>
<comment type="caution">
    <text evidence="6">The sequence shown here is derived from an EMBL/GenBank/DDBJ whole genome shotgun (WGS) entry which is preliminary data.</text>
</comment>
<keyword evidence="2" id="KW-0812">Transmembrane</keyword>
<dbReference type="GO" id="GO:0005886">
    <property type="term" value="C:plasma membrane"/>
    <property type="evidence" value="ECO:0007669"/>
    <property type="project" value="InterPro"/>
</dbReference>
<dbReference type="AlphaFoldDB" id="A0A5C6TZU6"/>
<dbReference type="PANTHER" id="PTHR36985">
    <property type="entry name" value="TRANSLOCATION AND ASSEMBLY MODULE SUBUNIT TAMB"/>
    <property type="match status" value="1"/>
</dbReference>
<evidence type="ECO:0000259" key="5">
    <source>
        <dbReference type="Pfam" id="PF04357"/>
    </source>
</evidence>
<proteinExistence type="predicted"/>
<evidence type="ECO:0000256" key="1">
    <source>
        <dbReference type="ARBA" id="ARBA00004167"/>
    </source>
</evidence>
<accession>A0A5C6TZU6</accession>
<keyword evidence="4" id="KW-0472">Membrane</keyword>
<protein>
    <recommendedName>
        <fullName evidence="5">Translocation and assembly module TamB C-terminal domain-containing protein</fullName>
    </recommendedName>
</protein>
<evidence type="ECO:0000313" key="6">
    <source>
        <dbReference type="EMBL" id="TXC65291.1"/>
    </source>
</evidence>
<dbReference type="EMBL" id="VOPW01000001">
    <property type="protein sequence ID" value="TXC65291.1"/>
    <property type="molecule type" value="Genomic_DNA"/>
</dbReference>
<keyword evidence="7" id="KW-1185">Reference proteome</keyword>
<evidence type="ECO:0000256" key="4">
    <source>
        <dbReference type="ARBA" id="ARBA00023136"/>
    </source>
</evidence>
<name>A0A5C6TZU6_9BURK</name>
<dbReference type="GO" id="GO:0009306">
    <property type="term" value="P:protein secretion"/>
    <property type="evidence" value="ECO:0007669"/>
    <property type="project" value="InterPro"/>
</dbReference>
<dbReference type="PANTHER" id="PTHR36985:SF1">
    <property type="entry name" value="TRANSLOCATION AND ASSEMBLY MODULE SUBUNIT TAMB"/>
    <property type="match status" value="1"/>
</dbReference>
<sequence length="393" mass="41379">MLELQVANLGTWGTWVPAGWRLGGMLGVTAGIGGRFGAPEFTGAVKGNNLSVRNFLQGVNVTGGEIAIALQGDSARIERFNARAGAGTLAVTGDAVLGAAPQARLQLEAQNFQLLGRVDRRIVTSGRSLIQLERDRLRLDGSFAVDEGLIDFSRSDAPTLSDDVVVTRATPAPATAPAARSNGAAGRVPSVDLDLRVDLGKRLKLRGRGLETGLEGELRLTSPGGKLAVNGTVRATGGTYAAYGQKLEIDRGNIAFNGPVDNPRLDIEATRPNLDVRVGVAVTGTALNPRVRLFSEPEMADIDKLSWLVLGRASEGLGRADTALLQRAALALLAGENQGPTDQLIQAIGLDEVSVRQSDGEVRETVVSLGKQLSRRWYVGYERSLNATAGTGS</sequence>
<dbReference type="Pfam" id="PF04357">
    <property type="entry name" value="TamB"/>
    <property type="match status" value="1"/>
</dbReference>
<evidence type="ECO:0000256" key="2">
    <source>
        <dbReference type="ARBA" id="ARBA00022692"/>
    </source>
</evidence>
<keyword evidence="3" id="KW-1133">Transmembrane helix</keyword>
<feature type="domain" description="Translocation and assembly module TamB C-terminal" evidence="5">
    <location>
        <begin position="79"/>
        <end position="386"/>
    </location>
</feature>
<dbReference type="InterPro" id="IPR007452">
    <property type="entry name" value="TamB_C"/>
</dbReference>
<gene>
    <name evidence="6" type="ORF">FSC37_01740</name>
</gene>
<evidence type="ECO:0000313" key="7">
    <source>
        <dbReference type="Proteomes" id="UP000321832"/>
    </source>
</evidence>
<organism evidence="6 7">
    <name type="scientific">Piscinibacter aquaticus</name>
    <dbReference type="NCBI Taxonomy" id="392597"/>
    <lineage>
        <taxon>Bacteria</taxon>
        <taxon>Pseudomonadati</taxon>
        <taxon>Pseudomonadota</taxon>
        <taxon>Betaproteobacteria</taxon>
        <taxon>Burkholderiales</taxon>
        <taxon>Sphaerotilaceae</taxon>
        <taxon>Piscinibacter</taxon>
    </lineage>
</organism>
<comment type="subcellular location">
    <subcellularLocation>
        <location evidence="1">Membrane</location>
        <topology evidence="1">Single-pass membrane protein</topology>
    </subcellularLocation>
</comment>
<dbReference type="Proteomes" id="UP000321832">
    <property type="component" value="Unassembled WGS sequence"/>
</dbReference>